<reference evidence="1" key="1">
    <citation type="submission" date="2022-04" db="EMBL/GenBank/DDBJ databases">
        <title>Carnegiea gigantea Genome sequencing and assembly v2.</title>
        <authorList>
            <person name="Copetti D."/>
            <person name="Sanderson M.J."/>
            <person name="Burquez A."/>
            <person name="Wojciechowski M.F."/>
        </authorList>
    </citation>
    <scope>NUCLEOTIDE SEQUENCE</scope>
    <source>
        <strain evidence="1">SGP5-SGP5p</strain>
        <tissue evidence="1">Aerial part</tissue>
    </source>
</reference>
<dbReference type="EMBL" id="JAKOGI010004272">
    <property type="protein sequence ID" value="KAJ8419859.1"/>
    <property type="molecule type" value="Genomic_DNA"/>
</dbReference>
<comment type="caution">
    <text evidence="1">The sequence shown here is derived from an EMBL/GenBank/DDBJ whole genome shotgun (WGS) entry which is preliminary data.</text>
</comment>
<dbReference type="Proteomes" id="UP001153076">
    <property type="component" value="Unassembled WGS sequence"/>
</dbReference>
<keyword evidence="2" id="KW-1185">Reference proteome</keyword>
<dbReference type="AlphaFoldDB" id="A0A9Q1GII3"/>
<evidence type="ECO:0000313" key="1">
    <source>
        <dbReference type="EMBL" id="KAJ8419859.1"/>
    </source>
</evidence>
<sequence length="151" mass="16890">MCHSRADVRGASRRGHVGARELRSVRLCWRAPCSSGEPSTLDPLQGMIQGRGKPWTDDGFLRCMPREGSLDPNEMIFRSMPPWGVGWTLRAGAVVHPRRVAVRTRLGLWPLAVLRDAEHCAGIASTPWMQDAPSSVLRWKRTTVVRVLTPR</sequence>
<protein>
    <submittedName>
        <fullName evidence="1">Uncharacterized protein</fullName>
    </submittedName>
</protein>
<evidence type="ECO:0000313" key="2">
    <source>
        <dbReference type="Proteomes" id="UP001153076"/>
    </source>
</evidence>
<proteinExistence type="predicted"/>
<organism evidence="1 2">
    <name type="scientific">Carnegiea gigantea</name>
    <dbReference type="NCBI Taxonomy" id="171969"/>
    <lineage>
        <taxon>Eukaryota</taxon>
        <taxon>Viridiplantae</taxon>
        <taxon>Streptophyta</taxon>
        <taxon>Embryophyta</taxon>
        <taxon>Tracheophyta</taxon>
        <taxon>Spermatophyta</taxon>
        <taxon>Magnoliopsida</taxon>
        <taxon>eudicotyledons</taxon>
        <taxon>Gunneridae</taxon>
        <taxon>Pentapetalae</taxon>
        <taxon>Caryophyllales</taxon>
        <taxon>Cactineae</taxon>
        <taxon>Cactaceae</taxon>
        <taxon>Cactoideae</taxon>
        <taxon>Echinocereeae</taxon>
        <taxon>Carnegiea</taxon>
    </lineage>
</organism>
<name>A0A9Q1GII3_9CARY</name>
<gene>
    <name evidence="1" type="ORF">Cgig2_028428</name>
</gene>
<accession>A0A9Q1GII3</accession>